<dbReference type="InterPro" id="IPR036986">
    <property type="entry name" value="S4_RNA-bd_sf"/>
</dbReference>
<dbReference type="PANTHER" id="PTHR32319:SF0">
    <property type="entry name" value="BACTERIAL HEMOLYSIN-LIKE PROTEIN"/>
    <property type="match status" value="1"/>
</dbReference>
<name>A0A2L2BR45_9MICO</name>
<dbReference type="PROSITE" id="PS50889">
    <property type="entry name" value="S4"/>
    <property type="match status" value="1"/>
</dbReference>
<evidence type="ECO:0000256" key="1">
    <source>
        <dbReference type="ARBA" id="ARBA00022884"/>
    </source>
</evidence>
<dbReference type="InterPro" id="IPR002877">
    <property type="entry name" value="RNA_MeTrfase_FtsJ_dom"/>
</dbReference>
<reference evidence="5 6" key="1">
    <citation type="submission" date="2018-02" db="EMBL/GenBank/DDBJ databases">
        <title>Complete genome of the streamlined marine actinobacterium Pontimonas salivibrio CL-TW6 adapted to coastal planktonic lifestype.</title>
        <authorList>
            <person name="Cho B.C."/>
            <person name="Hardies S.C."/>
            <person name="Jang G.I."/>
            <person name="Hwang C.Y."/>
        </authorList>
    </citation>
    <scope>NUCLEOTIDE SEQUENCE [LARGE SCALE GENOMIC DNA]</scope>
    <source>
        <strain evidence="5 6">CL-TW6</strain>
    </source>
</reference>
<protein>
    <submittedName>
        <fullName evidence="5">23S rRNA (Cytidine1920-2'-O)/16S rRNA (Cytidine1409-2'-O)-methyltransferase</fullName>
    </submittedName>
</protein>
<dbReference type="SUPFAM" id="SSF55174">
    <property type="entry name" value="Alpha-L RNA-binding motif"/>
    <property type="match status" value="1"/>
</dbReference>
<accession>A0A2L2BR45</accession>
<dbReference type="InterPro" id="IPR029063">
    <property type="entry name" value="SAM-dependent_MTases_sf"/>
</dbReference>
<keyword evidence="5" id="KW-0808">Transferase</keyword>
<evidence type="ECO:0000256" key="3">
    <source>
        <dbReference type="PROSITE-ProRule" id="PRU00182"/>
    </source>
</evidence>
<keyword evidence="6" id="KW-1185">Reference proteome</keyword>
<comment type="similarity">
    <text evidence="2">Belongs to the TlyA family.</text>
</comment>
<dbReference type="Pfam" id="PF01728">
    <property type="entry name" value="FtsJ"/>
    <property type="match status" value="1"/>
</dbReference>
<dbReference type="Pfam" id="PF01479">
    <property type="entry name" value="S4"/>
    <property type="match status" value="1"/>
</dbReference>
<evidence type="ECO:0000313" key="6">
    <source>
        <dbReference type="Proteomes" id="UP000243077"/>
    </source>
</evidence>
<dbReference type="InterPro" id="IPR002942">
    <property type="entry name" value="S4_RNA-bd"/>
</dbReference>
<keyword evidence="1 3" id="KW-0694">RNA-binding</keyword>
<dbReference type="Gene3D" id="3.40.50.150">
    <property type="entry name" value="Vaccinia Virus protein VP39"/>
    <property type="match status" value="1"/>
</dbReference>
<dbReference type="GO" id="GO:0003723">
    <property type="term" value="F:RNA binding"/>
    <property type="evidence" value="ECO:0007669"/>
    <property type="project" value="UniProtKB-KW"/>
</dbReference>
<dbReference type="KEGG" id="psai:C3B54_111182"/>
<dbReference type="CDD" id="cd00165">
    <property type="entry name" value="S4"/>
    <property type="match status" value="1"/>
</dbReference>
<dbReference type="PANTHER" id="PTHR32319">
    <property type="entry name" value="BACTERIAL HEMOLYSIN-LIKE PROTEIN"/>
    <property type="match status" value="1"/>
</dbReference>
<proteinExistence type="inferred from homology"/>
<evidence type="ECO:0000259" key="4">
    <source>
        <dbReference type="SMART" id="SM00363"/>
    </source>
</evidence>
<keyword evidence="5" id="KW-0489">Methyltransferase</keyword>
<dbReference type="RefSeq" id="WP_104913662.1">
    <property type="nucleotide sequence ID" value="NZ_CP026923.1"/>
</dbReference>
<dbReference type="OrthoDB" id="9784736at2"/>
<dbReference type="InterPro" id="IPR047048">
    <property type="entry name" value="TlyA"/>
</dbReference>
<dbReference type="Proteomes" id="UP000243077">
    <property type="component" value="Chromosome"/>
</dbReference>
<organism evidence="5 6">
    <name type="scientific">Pontimonas salivibrio</name>
    <dbReference type="NCBI Taxonomy" id="1159327"/>
    <lineage>
        <taxon>Bacteria</taxon>
        <taxon>Bacillati</taxon>
        <taxon>Actinomycetota</taxon>
        <taxon>Actinomycetes</taxon>
        <taxon>Micrococcales</taxon>
        <taxon>Microbacteriaceae</taxon>
        <taxon>Pontimonas</taxon>
    </lineage>
</organism>
<dbReference type="EMBL" id="CP026923">
    <property type="protein sequence ID" value="AVG24141.1"/>
    <property type="molecule type" value="Genomic_DNA"/>
</dbReference>
<dbReference type="AlphaFoldDB" id="A0A2L2BR45"/>
<dbReference type="SMART" id="SM00363">
    <property type="entry name" value="S4"/>
    <property type="match status" value="1"/>
</dbReference>
<gene>
    <name evidence="5" type="ORF">C3B54_111182</name>
</gene>
<dbReference type="Gene3D" id="3.10.290.10">
    <property type="entry name" value="RNA-binding S4 domain"/>
    <property type="match status" value="1"/>
</dbReference>
<sequence length="271" mass="28529">MNATRLDVALVQRGLASTRTKAQRLIAGGLVTVANSPATKPSMVVADDAVIDLVANADPHSGVSEVADVGRGATKLRAALTRWSPPIRGAVCVDVGASTGGFTQVLLESGARSVVALDVGHGQLDPSLVADTRVINREGVHAARISSSWWANQSLPTPVSVVVADVSFISLTKIIPALVETFGVHSHFVLLLKPQFEVGKSGIDQGVVKDVARRDKAVHTVMECLEEHGVTPRDIMVSPLTGEKGNVEYLVYASATSSVYPAEWDKAIPAQ</sequence>
<dbReference type="GO" id="GO:0032259">
    <property type="term" value="P:methylation"/>
    <property type="evidence" value="ECO:0007669"/>
    <property type="project" value="UniProtKB-KW"/>
</dbReference>
<dbReference type="GO" id="GO:0008168">
    <property type="term" value="F:methyltransferase activity"/>
    <property type="evidence" value="ECO:0007669"/>
    <property type="project" value="UniProtKB-KW"/>
</dbReference>
<dbReference type="SUPFAM" id="SSF53335">
    <property type="entry name" value="S-adenosyl-L-methionine-dependent methyltransferases"/>
    <property type="match status" value="1"/>
</dbReference>
<feature type="domain" description="RNA-binding S4" evidence="4">
    <location>
        <begin position="4"/>
        <end position="71"/>
    </location>
</feature>
<evidence type="ECO:0000313" key="5">
    <source>
        <dbReference type="EMBL" id="AVG24141.1"/>
    </source>
</evidence>
<evidence type="ECO:0000256" key="2">
    <source>
        <dbReference type="ARBA" id="ARBA00029460"/>
    </source>
</evidence>